<dbReference type="InterPro" id="IPR020846">
    <property type="entry name" value="MFS_dom"/>
</dbReference>
<dbReference type="GO" id="GO:0016020">
    <property type="term" value="C:membrane"/>
    <property type="evidence" value="ECO:0007669"/>
    <property type="project" value="UniProtKB-SubCell"/>
</dbReference>
<gene>
    <name evidence="10" type="ORF">C2E20_3728</name>
</gene>
<evidence type="ECO:0000256" key="7">
    <source>
        <dbReference type="SAM" id="MobiDB-lite"/>
    </source>
</evidence>
<feature type="region of interest" description="Disordered" evidence="7">
    <location>
        <begin position="469"/>
        <end position="531"/>
    </location>
</feature>
<dbReference type="PANTHER" id="PTHR23505:SF79">
    <property type="entry name" value="PROTEIN SPINSTER"/>
    <property type="match status" value="1"/>
</dbReference>
<dbReference type="OrthoDB" id="6770063at2759"/>
<feature type="compositionally biased region" description="Gly residues" evidence="7">
    <location>
        <begin position="470"/>
        <end position="485"/>
    </location>
</feature>
<keyword evidence="5 8" id="KW-0472">Membrane</keyword>
<evidence type="ECO:0000259" key="9">
    <source>
        <dbReference type="PROSITE" id="PS50850"/>
    </source>
</evidence>
<comment type="similarity">
    <text evidence="6">Belongs to the major facilitator superfamily. Spinster (TC 2.A.1.49) family.</text>
</comment>
<dbReference type="InterPro" id="IPR044770">
    <property type="entry name" value="MFS_spinster-like"/>
</dbReference>
<keyword evidence="2" id="KW-0813">Transport</keyword>
<dbReference type="InterPro" id="IPR036259">
    <property type="entry name" value="MFS_trans_sf"/>
</dbReference>
<evidence type="ECO:0000313" key="10">
    <source>
        <dbReference type="EMBL" id="PSC73072.1"/>
    </source>
</evidence>
<evidence type="ECO:0000256" key="4">
    <source>
        <dbReference type="ARBA" id="ARBA00022989"/>
    </source>
</evidence>
<evidence type="ECO:0000256" key="2">
    <source>
        <dbReference type="ARBA" id="ARBA00022448"/>
    </source>
</evidence>
<feature type="transmembrane region" description="Helical" evidence="8">
    <location>
        <begin position="20"/>
        <end position="42"/>
    </location>
</feature>
<dbReference type="AlphaFoldDB" id="A0A2P6VG54"/>
<dbReference type="Proteomes" id="UP000239649">
    <property type="component" value="Unassembled WGS sequence"/>
</dbReference>
<organism evidence="10 11">
    <name type="scientific">Micractinium conductrix</name>
    <dbReference type="NCBI Taxonomy" id="554055"/>
    <lineage>
        <taxon>Eukaryota</taxon>
        <taxon>Viridiplantae</taxon>
        <taxon>Chlorophyta</taxon>
        <taxon>core chlorophytes</taxon>
        <taxon>Trebouxiophyceae</taxon>
        <taxon>Chlorellales</taxon>
        <taxon>Chlorellaceae</taxon>
        <taxon>Chlorella clade</taxon>
        <taxon>Micractinium</taxon>
    </lineage>
</organism>
<evidence type="ECO:0000313" key="11">
    <source>
        <dbReference type="Proteomes" id="UP000239649"/>
    </source>
</evidence>
<reference evidence="10 11" key="1">
    <citation type="journal article" date="2018" name="Plant J.">
        <title>Genome sequences of Chlorella sorokiniana UTEX 1602 and Micractinium conductrix SAG 241.80: implications to maltose excretion by a green alga.</title>
        <authorList>
            <person name="Arriola M.B."/>
            <person name="Velmurugan N."/>
            <person name="Zhang Y."/>
            <person name="Plunkett M.H."/>
            <person name="Hondzo H."/>
            <person name="Barney B.M."/>
        </authorList>
    </citation>
    <scope>NUCLEOTIDE SEQUENCE [LARGE SCALE GENOMIC DNA]</scope>
    <source>
        <strain evidence="10 11">SAG 241.80</strain>
    </source>
</reference>
<dbReference type="Gene3D" id="1.20.1250.20">
    <property type="entry name" value="MFS general substrate transporter like domains"/>
    <property type="match status" value="2"/>
</dbReference>
<keyword evidence="11" id="KW-1185">Reference proteome</keyword>
<dbReference type="PROSITE" id="PS50850">
    <property type="entry name" value="MFS"/>
    <property type="match status" value="1"/>
</dbReference>
<accession>A0A2P6VG54</accession>
<evidence type="ECO:0000256" key="1">
    <source>
        <dbReference type="ARBA" id="ARBA00004141"/>
    </source>
</evidence>
<feature type="transmembrane region" description="Helical" evidence="8">
    <location>
        <begin position="135"/>
        <end position="153"/>
    </location>
</feature>
<feature type="transmembrane region" description="Helical" evidence="8">
    <location>
        <begin position="165"/>
        <end position="187"/>
    </location>
</feature>
<dbReference type="EMBL" id="LHPF02000008">
    <property type="protein sequence ID" value="PSC73072.1"/>
    <property type="molecule type" value="Genomic_DNA"/>
</dbReference>
<dbReference type="InterPro" id="IPR011701">
    <property type="entry name" value="MFS"/>
</dbReference>
<protein>
    <submittedName>
        <fullName evidence="10">Sphingolipid transporter spinster-like protein 2</fullName>
    </submittedName>
</protein>
<sequence>MAGPPLVVGRGGGGPPLKAAPAWASPGRLLAFFCTICLFIYLDRGMIASNGVNGSAAAEGHPASGIQGDFALTLFEDGLLPAAFMIGLLASSPIFAEASKHHNAFRLIGIGLAVWTVAAAGCGLAPGFGTLLVCRAAVGVGEASFVALAAPFIDDNAPPQHKTLWLGLFYCCIPTGYAFGYIFGGLVGGALGWRAAFLLEAAAMLPFVAFCLRAPPISLCGVGAISGGGGGASAAPRPGAGAGPRPPLAARLRAGAAAAAADLRVLLRHAVYVWTVGGMTAYTAVLGAFAFYGPRAGQEVFGISPERADLTFGAITVVTGTLGTLAGGLLLDRVGASMRNALLLCAGGIAVGSALAIVAFAASTTFTLFALTFAAAELAMFGSQAPSNAVCLWSVPPGLRPFAMSMSVVAIHVLGDVPSPPLLGALQGRLQNWRLSMSLASGLLLLGSAAYLAGSMVAAAATDYREVAEGGQGEDGGGSRGGSAGNRGLPAGDDQEQGRRQGSEVADDEEEADRVPSPDRPLLPSGAARSG</sequence>
<comment type="caution">
    <text evidence="10">The sequence shown here is derived from an EMBL/GenBank/DDBJ whole genome shotgun (WGS) entry which is preliminary data.</text>
</comment>
<feature type="transmembrane region" description="Helical" evidence="8">
    <location>
        <begin position="271"/>
        <end position="292"/>
    </location>
</feature>
<keyword evidence="4 8" id="KW-1133">Transmembrane helix</keyword>
<feature type="transmembrane region" description="Helical" evidence="8">
    <location>
        <begin position="435"/>
        <end position="454"/>
    </location>
</feature>
<dbReference type="Pfam" id="PF07690">
    <property type="entry name" value="MFS_1"/>
    <property type="match status" value="1"/>
</dbReference>
<dbReference type="SUPFAM" id="SSF103473">
    <property type="entry name" value="MFS general substrate transporter"/>
    <property type="match status" value="1"/>
</dbReference>
<feature type="transmembrane region" description="Helical" evidence="8">
    <location>
        <begin position="107"/>
        <end position="129"/>
    </location>
</feature>
<dbReference type="STRING" id="554055.A0A2P6VG54"/>
<feature type="transmembrane region" description="Helical" evidence="8">
    <location>
        <begin position="312"/>
        <end position="331"/>
    </location>
</feature>
<evidence type="ECO:0000256" key="8">
    <source>
        <dbReference type="SAM" id="Phobius"/>
    </source>
</evidence>
<name>A0A2P6VG54_9CHLO</name>
<dbReference type="PANTHER" id="PTHR23505">
    <property type="entry name" value="SPINSTER"/>
    <property type="match status" value="1"/>
</dbReference>
<dbReference type="GO" id="GO:0022857">
    <property type="term" value="F:transmembrane transporter activity"/>
    <property type="evidence" value="ECO:0007669"/>
    <property type="project" value="InterPro"/>
</dbReference>
<proteinExistence type="inferred from homology"/>
<comment type="subcellular location">
    <subcellularLocation>
        <location evidence="1">Membrane</location>
        <topology evidence="1">Multi-pass membrane protein</topology>
    </subcellularLocation>
</comment>
<feature type="transmembrane region" description="Helical" evidence="8">
    <location>
        <begin position="78"/>
        <end position="95"/>
    </location>
</feature>
<feature type="transmembrane region" description="Helical" evidence="8">
    <location>
        <begin position="343"/>
        <end position="362"/>
    </location>
</feature>
<keyword evidence="3 8" id="KW-0812">Transmembrane</keyword>
<feature type="domain" description="Major facilitator superfamily (MFS) profile" evidence="9">
    <location>
        <begin position="29"/>
        <end position="465"/>
    </location>
</feature>
<evidence type="ECO:0000256" key="5">
    <source>
        <dbReference type="ARBA" id="ARBA00023136"/>
    </source>
</evidence>
<evidence type="ECO:0000256" key="6">
    <source>
        <dbReference type="ARBA" id="ARBA00024338"/>
    </source>
</evidence>
<evidence type="ECO:0000256" key="3">
    <source>
        <dbReference type="ARBA" id="ARBA00022692"/>
    </source>
</evidence>